<comment type="caution">
    <text evidence="1">The sequence shown here is derived from an EMBL/GenBank/DDBJ whole genome shotgun (WGS) entry which is preliminary data.</text>
</comment>
<dbReference type="AlphaFoldDB" id="A0A8S0ZZ58"/>
<gene>
    <name evidence="1" type="ORF">APLA_LOCUS7738</name>
</gene>
<proteinExistence type="predicted"/>
<organism evidence="1 2">
    <name type="scientific">Arctia plantaginis</name>
    <name type="common">Wood tiger moth</name>
    <name type="synonym">Phalaena plantaginis</name>
    <dbReference type="NCBI Taxonomy" id="874455"/>
    <lineage>
        <taxon>Eukaryota</taxon>
        <taxon>Metazoa</taxon>
        <taxon>Ecdysozoa</taxon>
        <taxon>Arthropoda</taxon>
        <taxon>Hexapoda</taxon>
        <taxon>Insecta</taxon>
        <taxon>Pterygota</taxon>
        <taxon>Neoptera</taxon>
        <taxon>Endopterygota</taxon>
        <taxon>Lepidoptera</taxon>
        <taxon>Glossata</taxon>
        <taxon>Ditrysia</taxon>
        <taxon>Noctuoidea</taxon>
        <taxon>Erebidae</taxon>
        <taxon>Arctiinae</taxon>
        <taxon>Arctia</taxon>
    </lineage>
</organism>
<protein>
    <submittedName>
        <fullName evidence="1">Uncharacterized protein</fullName>
    </submittedName>
</protein>
<dbReference type="Proteomes" id="UP000494106">
    <property type="component" value="Unassembled WGS sequence"/>
</dbReference>
<name>A0A8S0ZZ58_ARCPL</name>
<accession>A0A8S0ZZ58</accession>
<evidence type="ECO:0000313" key="1">
    <source>
        <dbReference type="EMBL" id="CAB3239277.1"/>
    </source>
</evidence>
<dbReference type="EMBL" id="CADEBC010000502">
    <property type="protein sequence ID" value="CAB3239277.1"/>
    <property type="molecule type" value="Genomic_DNA"/>
</dbReference>
<evidence type="ECO:0000313" key="2">
    <source>
        <dbReference type="Proteomes" id="UP000494106"/>
    </source>
</evidence>
<keyword evidence="2" id="KW-1185">Reference proteome</keyword>
<sequence length="173" mass="20203">MTSSLSVNCNVFYDVAQKFKRQVAFKNISTRMYQKFYGIGTHITDHLHNPFYKFAKRRYCEQYKDDNGCLRVTTEIDSTTVEMEPKYTEKQNVTTIKINITTTTTPEPMVDALYVQTIIEMHSDHFKVIDDVNKVQSTTPYLDLNNENARNISEFRKPFQNKCVGARGYHFPC</sequence>
<reference evidence="1 2" key="1">
    <citation type="submission" date="2020-04" db="EMBL/GenBank/DDBJ databases">
        <authorList>
            <person name="Wallbank WR R."/>
            <person name="Pardo Diaz C."/>
            <person name="Kozak K."/>
            <person name="Martin S."/>
            <person name="Jiggins C."/>
            <person name="Moest M."/>
            <person name="Warren A I."/>
            <person name="Byers J.R.P. K."/>
            <person name="Montejo-Kovacevich G."/>
            <person name="Yen C E."/>
        </authorList>
    </citation>
    <scope>NUCLEOTIDE SEQUENCE [LARGE SCALE GENOMIC DNA]</scope>
</reference>